<organism evidence="4 5">
    <name type="scientific">Streptococcus agalactiae</name>
    <dbReference type="NCBI Taxonomy" id="1311"/>
    <lineage>
        <taxon>Bacteria</taxon>
        <taxon>Bacillati</taxon>
        <taxon>Bacillota</taxon>
        <taxon>Bacilli</taxon>
        <taxon>Lactobacillales</taxon>
        <taxon>Streptococcaceae</taxon>
        <taxon>Streptococcus</taxon>
    </lineage>
</organism>
<dbReference type="InterPro" id="IPR040819">
    <property type="entry name" value="Rol_Rep_N"/>
</dbReference>
<protein>
    <submittedName>
        <fullName evidence="4">Replication initiation factor domain-containing protein</fullName>
    </submittedName>
</protein>
<dbReference type="KEGG" id="sagg:EN73_10115"/>
<dbReference type="EMBL" id="JASOIH010000004">
    <property type="protein sequence ID" value="MDK6899513.1"/>
    <property type="molecule type" value="Genomic_DNA"/>
</dbReference>
<dbReference type="AlphaFoldDB" id="A0A1A9E3S6"/>
<dbReference type="EMBL" id="QHGZ01000101">
    <property type="protein sequence ID" value="RDY83910.1"/>
    <property type="molecule type" value="Genomic_DNA"/>
</dbReference>
<name>A0A1A9E3S6_STRAG</name>
<keyword evidence="4" id="KW-0396">Initiation factor</keyword>
<sequence>MDNSVMLDYLAVTIKGLAPDDVIEKILILPKDKFVLNEWGINKYQRHYSFSEIKVYFNKDWQSKMGVFIELRGQGCRQYEEYMENNVNNWVTLMKRISECHSNVTRLDIANDIFDDSLSVPLIYSYCKKQLCISTAKTFDYHEKSLLENGEKVGEMVTIGVRGTQQWCVYNKLLEQKLDQELPNTPLSWTRAELRCWQEKANLLAKQIKEGRPLKEIYFEVINGHYRFVSPRDKDSNRWRRKTVKWWNDYLETQEKTVLSVKRTKPTLKRSEKWTEKQVSRTLGKLYVAKAESHGQEKADSYIQHLLELGISKLTETDETDIQQYKQEQLSSAYWGIRKDDL</sequence>
<reference evidence="4 5" key="1">
    <citation type="journal article" date="2018" name="Emerg. Microbes Infect.">
        <title>Phenotypic and molecular analysis of nontypeable Group B streptococci: identification of cps2a and hybrid cps2a/cps5 Group B streptococcal capsule gene clusters.</title>
        <authorList>
            <person name="Alhhazmi A."/>
            <person name="Tyrrell G.J."/>
        </authorList>
    </citation>
    <scope>NUCLEOTIDE SEQUENCE [LARGE SCALE GENOMIC DNA]</scope>
    <source>
        <strain evidence="4 5">PLGBS17</strain>
    </source>
</reference>
<dbReference type="GO" id="GO:0003743">
    <property type="term" value="F:translation initiation factor activity"/>
    <property type="evidence" value="ECO:0007669"/>
    <property type="project" value="UniProtKB-KW"/>
</dbReference>
<evidence type="ECO:0000313" key="5">
    <source>
        <dbReference type="Proteomes" id="UP000256718"/>
    </source>
</evidence>
<dbReference type="Pfam" id="PF02486">
    <property type="entry name" value="Rep_trans"/>
    <property type="match status" value="1"/>
</dbReference>
<dbReference type="InterPro" id="IPR003491">
    <property type="entry name" value="REP-like_C"/>
</dbReference>
<dbReference type="RefSeq" id="WP_000370558.1">
    <property type="nucleotide sequence ID" value="NZ_CABMHV010000038.1"/>
</dbReference>
<evidence type="ECO:0000259" key="2">
    <source>
        <dbReference type="Pfam" id="PF18106"/>
    </source>
</evidence>
<dbReference type="Pfam" id="PF18106">
    <property type="entry name" value="Rol_Rep_N"/>
    <property type="match status" value="1"/>
</dbReference>
<keyword evidence="4" id="KW-0648">Protein biosynthesis</keyword>
<dbReference type="Proteomes" id="UP000256718">
    <property type="component" value="Unassembled WGS sequence"/>
</dbReference>
<evidence type="ECO:0000259" key="1">
    <source>
        <dbReference type="Pfam" id="PF02486"/>
    </source>
</evidence>
<feature type="domain" description="Replication initiation protein-like C-terminal" evidence="1">
    <location>
        <begin position="103"/>
        <end position="305"/>
    </location>
</feature>
<reference evidence="3" key="2">
    <citation type="submission" date="2023-05" db="EMBL/GenBank/DDBJ databases">
        <title>Cataloging the Phylogenetic Diversity of Human Bladder Bacteria.</title>
        <authorList>
            <person name="Du J."/>
        </authorList>
    </citation>
    <scope>NUCLEOTIDE SEQUENCE</scope>
    <source>
        <strain evidence="3">UMB8703</strain>
    </source>
</reference>
<feature type="domain" description="Rolling Circle replication initiation protein N-terminal" evidence="2">
    <location>
        <begin position="5"/>
        <end position="95"/>
    </location>
</feature>
<comment type="caution">
    <text evidence="4">The sequence shown here is derived from an EMBL/GenBank/DDBJ whole genome shotgun (WGS) entry which is preliminary data.</text>
</comment>
<evidence type="ECO:0000313" key="4">
    <source>
        <dbReference type="EMBL" id="RDY83910.1"/>
    </source>
</evidence>
<dbReference type="Proteomes" id="UP001230629">
    <property type="component" value="Unassembled WGS sequence"/>
</dbReference>
<gene>
    <name evidence="4" type="ORF">C4618_03710</name>
    <name evidence="3" type="ORF">QP229_05835</name>
</gene>
<accession>A0A1A9E3S6</accession>
<evidence type="ECO:0000313" key="3">
    <source>
        <dbReference type="EMBL" id="MDK6899513.1"/>
    </source>
</evidence>
<proteinExistence type="predicted"/>